<feature type="chain" id="PRO_5015686736" evidence="3">
    <location>
        <begin position="28"/>
        <end position="658"/>
    </location>
</feature>
<feature type="region of interest" description="Disordered" evidence="2">
    <location>
        <begin position="633"/>
        <end position="658"/>
    </location>
</feature>
<evidence type="ECO:0000256" key="1">
    <source>
        <dbReference type="ARBA" id="ARBA00022801"/>
    </source>
</evidence>
<keyword evidence="1" id="KW-0378">Hydrolase</keyword>
<reference evidence="5 6" key="1">
    <citation type="submission" date="2018-02" db="EMBL/GenBank/DDBJ databases">
        <title>Solimicrobium silvestre gen. nov., sp. nov., isolated from alpine forest soil.</title>
        <authorList>
            <person name="Margesin R."/>
            <person name="Albuquerque L."/>
            <person name="Zhang D.-C."/>
            <person name="Froufe H.J.C."/>
            <person name="Severino R."/>
            <person name="Roxo I."/>
            <person name="Egas C."/>
            <person name="Da Costa M.S."/>
        </authorList>
    </citation>
    <scope>NUCLEOTIDE SEQUENCE [LARGE SCALE GENOMIC DNA]</scope>
    <source>
        <strain evidence="5 6">S20-91</strain>
    </source>
</reference>
<organism evidence="5 6">
    <name type="scientific">Solimicrobium silvestre</name>
    <dbReference type="NCBI Taxonomy" id="2099400"/>
    <lineage>
        <taxon>Bacteria</taxon>
        <taxon>Pseudomonadati</taxon>
        <taxon>Pseudomonadota</taxon>
        <taxon>Betaproteobacteria</taxon>
        <taxon>Burkholderiales</taxon>
        <taxon>Oxalobacteraceae</taxon>
        <taxon>Solimicrobium</taxon>
    </lineage>
</organism>
<keyword evidence="3" id="KW-0732">Signal</keyword>
<dbReference type="PANTHER" id="PTHR42776">
    <property type="entry name" value="SERINE PEPTIDASE S9 FAMILY MEMBER"/>
    <property type="match status" value="1"/>
</dbReference>
<dbReference type="InterPro" id="IPR029058">
    <property type="entry name" value="AB_hydrolase_fold"/>
</dbReference>
<feature type="domain" description="Peptidase S9 prolyl oligopeptidase catalytic" evidence="4">
    <location>
        <begin position="418"/>
        <end position="628"/>
    </location>
</feature>
<dbReference type="AlphaFoldDB" id="A0A2S9GYW5"/>
<dbReference type="RefSeq" id="WP_105532000.1">
    <property type="nucleotide sequence ID" value="NZ_PUGF01000010.1"/>
</dbReference>
<dbReference type="GO" id="GO:0004252">
    <property type="term" value="F:serine-type endopeptidase activity"/>
    <property type="evidence" value="ECO:0007669"/>
    <property type="project" value="TreeGrafter"/>
</dbReference>
<dbReference type="SUPFAM" id="SSF50969">
    <property type="entry name" value="YVTN repeat-like/Quinoprotein amine dehydrogenase"/>
    <property type="match status" value="1"/>
</dbReference>
<dbReference type="InterPro" id="IPR011044">
    <property type="entry name" value="Quino_amine_DH_bsu"/>
</dbReference>
<sequence length="658" mass="73849">MAFLPLLKKFVHFIILFSLACAPVCVAALTFDDALSPAGIQAATLSPDGKHIAAIAFTGMNHGIILIDVDTNKAKLINSGKWTTRGNIRYSKEARKVFWIGNDLLAVDFGAYSETITLEGKSVTDIGDIVIGKLNTGQPDSPMLLVHDDFRDDDISIVNAKTGKMTGFSLPGFGTPDHWTFDKHGQLRAITMFNSAFWKDVTTVTNWYRPDTTKPWVKLDEFKVTDNYWFPVAVSDKENTLIISSNMGRDTRAIFSYDTVKHEIGEMMAGHPTQDILDVEGINLDSFTSVLTNGMMPQRFWFDPDWDQIQKTVDAALPKRINIISGDTANRILVFSYSDIDPGRWFILDIPTMKMHLVAEAKPKIDPDKMLPMEIISYPSKDGFVIPAYLTRPANAKGMQPTIVLIHGGPWVRDTWDWNMEVQLLADRGYAIFQPQFRGSYGFGLKFQEAGYQQWGKSMQDDITAGVDYLIKEGIADPKRICIYGASYGGYAALWGLVKTPDLYQCGISFAGVSDIGDMLEDSSDRNHNKITREVQRSRIGDIAMSKEQFAQVSPLKHADQIKAPLLLLHGEDDRRVPISHSKNMMQALDANHKVYEWVEFADEGHGLTYVKDSYRFYEALFKFLDKYNPPDPKPIIEHASEVKSPQPETDESSKPTP</sequence>
<name>A0A2S9GYW5_9BURK</name>
<dbReference type="OrthoDB" id="4269629at2"/>
<feature type="signal peptide" evidence="3">
    <location>
        <begin position="1"/>
        <end position="27"/>
    </location>
</feature>
<keyword evidence="6" id="KW-1185">Reference proteome</keyword>
<dbReference type="Gene3D" id="3.40.50.1820">
    <property type="entry name" value="alpha/beta hydrolase"/>
    <property type="match status" value="1"/>
</dbReference>
<accession>A0A2S9GYW5</accession>
<comment type="caution">
    <text evidence="5">The sequence shown here is derived from an EMBL/GenBank/DDBJ whole genome shotgun (WGS) entry which is preliminary data.</text>
</comment>
<evidence type="ECO:0000256" key="3">
    <source>
        <dbReference type="SAM" id="SignalP"/>
    </source>
</evidence>
<dbReference type="SUPFAM" id="SSF53474">
    <property type="entry name" value="alpha/beta-Hydrolases"/>
    <property type="match status" value="1"/>
</dbReference>
<gene>
    <name evidence="5" type="ORF">S2091_2336</name>
</gene>
<dbReference type="Proteomes" id="UP000237839">
    <property type="component" value="Unassembled WGS sequence"/>
</dbReference>
<dbReference type="PANTHER" id="PTHR42776:SF27">
    <property type="entry name" value="DIPEPTIDYL PEPTIDASE FAMILY MEMBER 6"/>
    <property type="match status" value="1"/>
</dbReference>
<dbReference type="Pfam" id="PF00326">
    <property type="entry name" value="Peptidase_S9"/>
    <property type="match status" value="1"/>
</dbReference>
<dbReference type="EMBL" id="PUGF01000010">
    <property type="protein sequence ID" value="PRC92919.1"/>
    <property type="molecule type" value="Genomic_DNA"/>
</dbReference>
<dbReference type="InterPro" id="IPR001375">
    <property type="entry name" value="Peptidase_S9_cat"/>
</dbReference>
<proteinExistence type="predicted"/>
<evidence type="ECO:0000259" key="4">
    <source>
        <dbReference type="Pfam" id="PF00326"/>
    </source>
</evidence>
<evidence type="ECO:0000313" key="5">
    <source>
        <dbReference type="EMBL" id="PRC92919.1"/>
    </source>
</evidence>
<protein>
    <submittedName>
        <fullName evidence="5">Prolyl oligopeptidase family</fullName>
    </submittedName>
</protein>
<evidence type="ECO:0000313" key="6">
    <source>
        <dbReference type="Proteomes" id="UP000237839"/>
    </source>
</evidence>
<dbReference type="GO" id="GO:0006508">
    <property type="term" value="P:proteolysis"/>
    <property type="evidence" value="ECO:0007669"/>
    <property type="project" value="InterPro"/>
</dbReference>
<evidence type="ECO:0000256" key="2">
    <source>
        <dbReference type="SAM" id="MobiDB-lite"/>
    </source>
</evidence>